<reference evidence="2" key="1">
    <citation type="submission" date="2023-05" db="EMBL/GenBank/DDBJ databases">
        <title>Nepenthes gracilis genome sequencing.</title>
        <authorList>
            <person name="Fukushima K."/>
        </authorList>
    </citation>
    <scope>NUCLEOTIDE SEQUENCE</scope>
    <source>
        <strain evidence="2">SING2019-196</strain>
    </source>
</reference>
<proteinExistence type="predicted"/>
<dbReference type="AlphaFoldDB" id="A0AAD3XZL3"/>
<comment type="caution">
    <text evidence="2">The sequence shown here is derived from an EMBL/GenBank/DDBJ whole genome shotgun (WGS) entry which is preliminary data.</text>
</comment>
<name>A0AAD3XZL3_NEPGR</name>
<protein>
    <submittedName>
        <fullName evidence="2">Uncharacterized protein</fullName>
    </submittedName>
</protein>
<accession>A0AAD3XZL3</accession>
<dbReference type="EMBL" id="BSYO01000024">
    <property type="protein sequence ID" value="GMH22125.1"/>
    <property type="molecule type" value="Genomic_DNA"/>
</dbReference>
<feature type="compositionally biased region" description="Polar residues" evidence="1">
    <location>
        <begin position="59"/>
        <end position="68"/>
    </location>
</feature>
<organism evidence="2 3">
    <name type="scientific">Nepenthes gracilis</name>
    <name type="common">Slender pitcher plant</name>
    <dbReference type="NCBI Taxonomy" id="150966"/>
    <lineage>
        <taxon>Eukaryota</taxon>
        <taxon>Viridiplantae</taxon>
        <taxon>Streptophyta</taxon>
        <taxon>Embryophyta</taxon>
        <taxon>Tracheophyta</taxon>
        <taxon>Spermatophyta</taxon>
        <taxon>Magnoliopsida</taxon>
        <taxon>eudicotyledons</taxon>
        <taxon>Gunneridae</taxon>
        <taxon>Pentapetalae</taxon>
        <taxon>Caryophyllales</taxon>
        <taxon>Nepenthaceae</taxon>
        <taxon>Nepenthes</taxon>
    </lineage>
</organism>
<gene>
    <name evidence="2" type="ORF">Nepgr_023968</name>
</gene>
<dbReference type="Proteomes" id="UP001279734">
    <property type="component" value="Unassembled WGS sequence"/>
</dbReference>
<feature type="region of interest" description="Disordered" evidence="1">
    <location>
        <begin position="59"/>
        <end position="93"/>
    </location>
</feature>
<evidence type="ECO:0000256" key="1">
    <source>
        <dbReference type="SAM" id="MobiDB-lite"/>
    </source>
</evidence>
<keyword evidence="3" id="KW-1185">Reference proteome</keyword>
<evidence type="ECO:0000313" key="2">
    <source>
        <dbReference type="EMBL" id="GMH22125.1"/>
    </source>
</evidence>
<sequence length="93" mass="10557">MQVASKSRWTSRWQQISITNKPGRTRFRTSQQNLHIFTDPPNQMLKRICTLNKPTGAVSNRTQYSLQQARERKSESPSGQGLVIPPSTSTQAE</sequence>
<evidence type="ECO:0000313" key="3">
    <source>
        <dbReference type="Proteomes" id="UP001279734"/>
    </source>
</evidence>